<dbReference type="Pfam" id="PF06439">
    <property type="entry name" value="3keto-disac_hyd"/>
    <property type="match status" value="2"/>
</dbReference>
<sequence>MHLLGKFGIPFPRMALATSLAILGCGLVGCNPQPKEQDSTAAEHSKDESPATSSETPDASAVDATASNEAAAEVKPLGPLEIDLAKLLTTQLTPEQLDEGWVSLFDGQSLLGWFAVGIANWHVQDGVLSVSQGERSFLCTSFQLRDFELQLDFRSEATTNSGVFLRTSPLPEDVATESLELNIAPADNPFPTGSFVERQKLEPEELGEFDATQWHTYRVRLDGDHITVHLDGQEVMNFEDSLTADQGHISLQFREGKVEFRNILMRPIHAQPLATGEEWEQDWVASSKEGAEFSVTAEADGLQLSGGLGQVQSKQAYGDFFLHATYTLAKPEVNSGIFFRCIPDAMLDGYECQVNHAVLNDDPSQPADSGAGAIFRRQTARVVVGDGTTPTHLALLASGNQIASWVNGVLVVDFQDNRAPDENPRNGLRLEPGPISLQGHDPTTQVTYHSLDISQLYPPK</sequence>
<dbReference type="InterPro" id="IPR010496">
    <property type="entry name" value="AL/BT2_dom"/>
</dbReference>
<proteinExistence type="predicted"/>
<feature type="compositionally biased region" description="Basic and acidic residues" evidence="1">
    <location>
        <begin position="35"/>
        <end position="49"/>
    </location>
</feature>
<name>A0A518GH19_9BACT</name>
<feature type="domain" description="3-keto-alpha-glucoside-1,2-lyase/3-keto-2-hydroxy-glucal hydratase" evidence="2">
    <location>
        <begin position="283"/>
        <end position="444"/>
    </location>
</feature>
<dbReference type="GO" id="GO:0016787">
    <property type="term" value="F:hydrolase activity"/>
    <property type="evidence" value="ECO:0007669"/>
    <property type="project" value="InterPro"/>
</dbReference>
<dbReference type="AlphaFoldDB" id="A0A518GH19"/>
<feature type="region of interest" description="Disordered" evidence="1">
    <location>
        <begin position="417"/>
        <end position="443"/>
    </location>
</feature>
<evidence type="ECO:0000259" key="2">
    <source>
        <dbReference type="Pfam" id="PF06439"/>
    </source>
</evidence>
<dbReference type="Gene3D" id="2.60.120.560">
    <property type="entry name" value="Exo-inulinase, domain 1"/>
    <property type="match status" value="2"/>
</dbReference>
<organism evidence="3 4">
    <name type="scientific">Aureliella helgolandensis</name>
    <dbReference type="NCBI Taxonomy" id="2527968"/>
    <lineage>
        <taxon>Bacteria</taxon>
        <taxon>Pseudomonadati</taxon>
        <taxon>Planctomycetota</taxon>
        <taxon>Planctomycetia</taxon>
        <taxon>Pirellulales</taxon>
        <taxon>Pirellulaceae</taxon>
        <taxon>Aureliella</taxon>
    </lineage>
</organism>
<accession>A0A518GH19</accession>
<dbReference type="RefSeq" id="WP_145085903.1">
    <property type="nucleotide sequence ID" value="NZ_CP036298.1"/>
</dbReference>
<dbReference type="EMBL" id="CP036298">
    <property type="protein sequence ID" value="QDV27858.1"/>
    <property type="molecule type" value="Genomic_DNA"/>
</dbReference>
<dbReference type="PROSITE" id="PS51257">
    <property type="entry name" value="PROKAR_LIPOPROTEIN"/>
    <property type="match status" value="1"/>
</dbReference>
<dbReference type="Proteomes" id="UP000318017">
    <property type="component" value="Chromosome"/>
</dbReference>
<evidence type="ECO:0000256" key="1">
    <source>
        <dbReference type="SAM" id="MobiDB-lite"/>
    </source>
</evidence>
<protein>
    <recommendedName>
        <fullName evidence="2">3-keto-alpha-glucoside-1,2-lyase/3-keto-2-hydroxy-glucal hydratase domain-containing protein</fullName>
    </recommendedName>
</protein>
<keyword evidence="4" id="KW-1185">Reference proteome</keyword>
<gene>
    <name evidence="3" type="ORF">Q31a_62510</name>
</gene>
<reference evidence="3 4" key="1">
    <citation type="submission" date="2019-02" db="EMBL/GenBank/DDBJ databases">
        <title>Deep-cultivation of Planctomycetes and their phenomic and genomic characterization uncovers novel biology.</title>
        <authorList>
            <person name="Wiegand S."/>
            <person name="Jogler M."/>
            <person name="Boedeker C."/>
            <person name="Pinto D."/>
            <person name="Vollmers J."/>
            <person name="Rivas-Marin E."/>
            <person name="Kohn T."/>
            <person name="Peeters S.H."/>
            <person name="Heuer A."/>
            <person name="Rast P."/>
            <person name="Oberbeckmann S."/>
            <person name="Bunk B."/>
            <person name="Jeske O."/>
            <person name="Meyerdierks A."/>
            <person name="Storesund J.E."/>
            <person name="Kallscheuer N."/>
            <person name="Luecker S."/>
            <person name="Lage O.M."/>
            <person name="Pohl T."/>
            <person name="Merkel B.J."/>
            <person name="Hornburger P."/>
            <person name="Mueller R.-W."/>
            <person name="Bruemmer F."/>
            <person name="Labrenz M."/>
            <person name="Spormann A.M."/>
            <person name="Op den Camp H."/>
            <person name="Overmann J."/>
            <person name="Amann R."/>
            <person name="Jetten M.S.M."/>
            <person name="Mascher T."/>
            <person name="Medema M.H."/>
            <person name="Devos D.P."/>
            <person name="Kaster A.-K."/>
            <person name="Ovreas L."/>
            <person name="Rohde M."/>
            <person name="Galperin M.Y."/>
            <person name="Jogler C."/>
        </authorList>
    </citation>
    <scope>NUCLEOTIDE SEQUENCE [LARGE SCALE GENOMIC DNA]</scope>
    <source>
        <strain evidence="3 4">Q31a</strain>
    </source>
</reference>
<feature type="region of interest" description="Disordered" evidence="1">
    <location>
        <begin position="34"/>
        <end position="70"/>
    </location>
</feature>
<evidence type="ECO:0000313" key="3">
    <source>
        <dbReference type="EMBL" id="QDV27858.1"/>
    </source>
</evidence>
<evidence type="ECO:0000313" key="4">
    <source>
        <dbReference type="Proteomes" id="UP000318017"/>
    </source>
</evidence>
<feature type="domain" description="3-keto-alpha-glucoside-1,2-lyase/3-keto-2-hydroxy-glucal hydratase" evidence="2">
    <location>
        <begin position="100"/>
        <end position="264"/>
    </location>
</feature>
<dbReference type="OrthoDB" id="211384at2"/>
<dbReference type="KEGG" id="ahel:Q31a_62510"/>